<feature type="region of interest" description="Disordered" evidence="1">
    <location>
        <begin position="17"/>
        <end position="45"/>
    </location>
</feature>
<dbReference type="RefSeq" id="WP_295321542.1">
    <property type="nucleotide sequence ID" value="NZ_LT598653.1"/>
</dbReference>
<feature type="signal peptide" evidence="2">
    <location>
        <begin position="1"/>
        <end position="21"/>
    </location>
</feature>
<accession>A0A1Y5Q517</accession>
<evidence type="ECO:0000256" key="2">
    <source>
        <dbReference type="SAM" id="SignalP"/>
    </source>
</evidence>
<name>A0A1Y5Q517_9SPHN</name>
<organism evidence="3">
    <name type="scientific">uncultured Sphingopyxis sp</name>
    <dbReference type="NCBI Taxonomy" id="310581"/>
    <lineage>
        <taxon>Bacteria</taxon>
        <taxon>Pseudomonadati</taxon>
        <taxon>Pseudomonadota</taxon>
        <taxon>Alphaproteobacteria</taxon>
        <taxon>Sphingomonadales</taxon>
        <taxon>Sphingomonadaceae</taxon>
        <taxon>Sphingopyxis</taxon>
        <taxon>environmental samples</taxon>
    </lineage>
</organism>
<evidence type="ECO:0000313" key="3">
    <source>
        <dbReference type="EMBL" id="SBV34564.1"/>
    </source>
</evidence>
<evidence type="ECO:0000256" key="1">
    <source>
        <dbReference type="SAM" id="MobiDB-lite"/>
    </source>
</evidence>
<dbReference type="KEGG" id="sphu:SPPYR_3449"/>
<sequence>MRTGIVSLAVIAGLAAGPAGAQESEPRLARAPSDMSGAEIDAYNEGRMTSDPGYIRCRRIEQIGSLVRKLRVCNTNAEWKRIGDKGNQDVRDSMESLARGWSVSQEPQDQLVRTPNRPQ</sequence>
<feature type="chain" id="PRO_5010993494" description="Secreted protein" evidence="2">
    <location>
        <begin position="22"/>
        <end position="119"/>
    </location>
</feature>
<dbReference type="AlphaFoldDB" id="A0A1Y5Q517"/>
<keyword evidence="2" id="KW-0732">Signal</keyword>
<gene>
    <name evidence="3" type="ORF">SPPYR_3449</name>
</gene>
<feature type="compositionally biased region" description="Polar residues" evidence="1">
    <location>
        <begin position="102"/>
        <end position="113"/>
    </location>
</feature>
<evidence type="ECO:0008006" key="4">
    <source>
        <dbReference type="Google" id="ProtNLM"/>
    </source>
</evidence>
<protein>
    <recommendedName>
        <fullName evidence="4">Secreted protein</fullName>
    </recommendedName>
</protein>
<feature type="region of interest" description="Disordered" evidence="1">
    <location>
        <begin position="98"/>
        <end position="119"/>
    </location>
</feature>
<reference evidence="3" key="1">
    <citation type="submission" date="2016-03" db="EMBL/GenBank/DDBJ databases">
        <authorList>
            <person name="Ploux O."/>
        </authorList>
    </citation>
    <scope>NUCLEOTIDE SEQUENCE</scope>
    <source>
        <strain evidence="3">UC10</strain>
    </source>
</reference>
<proteinExistence type="predicted"/>
<dbReference type="EMBL" id="LT598653">
    <property type="protein sequence ID" value="SBV34564.1"/>
    <property type="molecule type" value="Genomic_DNA"/>
</dbReference>